<dbReference type="EMBL" id="BARU01002470">
    <property type="protein sequence ID" value="GAH28581.1"/>
    <property type="molecule type" value="Genomic_DNA"/>
</dbReference>
<accession>X1E5P0</accession>
<evidence type="ECO:0000313" key="1">
    <source>
        <dbReference type="EMBL" id="GAH28581.1"/>
    </source>
</evidence>
<dbReference type="AlphaFoldDB" id="X1E5P0"/>
<reference evidence="1" key="1">
    <citation type="journal article" date="2014" name="Front. Microbiol.">
        <title>High frequency of phylogenetically diverse reductive dehalogenase-homologous genes in deep subseafloor sedimentary metagenomes.</title>
        <authorList>
            <person name="Kawai M."/>
            <person name="Futagami T."/>
            <person name="Toyoda A."/>
            <person name="Takaki Y."/>
            <person name="Nishi S."/>
            <person name="Hori S."/>
            <person name="Arai W."/>
            <person name="Tsubouchi T."/>
            <person name="Morono Y."/>
            <person name="Uchiyama I."/>
            <person name="Ito T."/>
            <person name="Fujiyama A."/>
            <person name="Inagaki F."/>
            <person name="Takami H."/>
        </authorList>
    </citation>
    <scope>NUCLEOTIDE SEQUENCE</scope>
    <source>
        <strain evidence="1">Expedition CK06-06</strain>
    </source>
</reference>
<sequence length="40" mass="4101">MNKVPKAILPVILTLVLLLAGCSSGSEPPDGESPTAPVER</sequence>
<dbReference type="PROSITE" id="PS51257">
    <property type="entry name" value="PROKAR_LIPOPROTEIN"/>
    <property type="match status" value="1"/>
</dbReference>
<gene>
    <name evidence="1" type="ORF">S03H2_05814</name>
</gene>
<proteinExistence type="predicted"/>
<comment type="caution">
    <text evidence="1">The sequence shown here is derived from an EMBL/GenBank/DDBJ whole genome shotgun (WGS) entry which is preliminary data.</text>
</comment>
<protein>
    <submittedName>
        <fullName evidence="1">Uncharacterized protein</fullName>
    </submittedName>
</protein>
<feature type="non-terminal residue" evidence="1">
    <location>
        <position position="40"/>
    </location>
</feature>
<organism evidence="1">
    <name type="scientific">marine sediment metagenome</name>
    <dbReference type="NCBI Taxonomy" id="412755"/>
    <lineage>
        <taxon>unclassified sequences</taxon>
        <taxon>metagenomes</taxon>
        <taxon>ecological metagenomes</taxon>
    </lineage>
</organism>
<name>X1E5P0_9ZZZZ</name>